<organism evidence="1 2">
    <name type="scientific">Haliangium ochraceum (strain DSM 14365 / JCM 11303 / SMP-2)</name>
    <dbReference type="NCBI Taxonomy" id="502025"/>
    <lineage>
        <taxon>Bacteria</taxon>
        <taxon>Pseudomonadati</taxon>
        <taxon>Myxococcota</taxon>
        <taxon>Polyangia</taxon>
        <taxon>Haliangiales</taxon>
        <taxon>Kofleriaceae</taxon>
        <taxon>Haliangium</taxon>
    </lineage>
</organism>
<evidence type="ECO:0000313" key="1">
    <source>
        <dbReference type="EMBL" id="ACY18740.1"/>
    </source>
</evidence>
<sequence>MPWTYKEFSNNDGSSSASNVISEMLATLNSLPPAQAATAKTGITDQHHGPSFGVVFYNTSIKGSNLPPYALTGAWTEYTKTISHNSEYPTGLQAICDMLNGDGEAGLSESQAAFAHFSMADYESGWCHMALFYQEIG</sequence>
<dbReference type="HOGENOM" id="CLU_1862394_0_0_7"/>
<accession>D0LMQ3</accession>
<dbReference type="Proteomes" id="UP000001880">
    <property type="component" value="Chromosome"/>
</dbReference>
<gene>
    <name evidence="1" type="ordered locus">Hoch_6269</name>
</gene>
<reference evidence="1 2" key="1">
    <citation type="journal article" date="2010" name="Stand. Genomic Sci.">
        <title>Complete genome sequence of Haliangium ochraceum type strain (SMP-2).</title>
        <authorList>
            <consortium name="US DOE Joint Genome Institute (JGI-PGF)"/>
            <person name="Ivanova N."/>
            <person name="Daum C."/>
            <person name="Lang E."/>
            <person name="Abt B."/>
            <person name="Kopitz M."/>
            <person name="Saunders E."/>
            <person name="Lapidus A."/>
            <person name="Lucas S."/>
            <person name="Glavina Del Rio T."/>
            <person name="Nolan M."/>
            <person name="Tice H."/>
            <person name="Copeland A."/>
            <person name="Cheng J.F."/>
            <person name="Chen F."/>
            <person name="Bruce D."/>
            <person name="Goodwin L."/>
            <person name="Pitluck S."/>
            <person name="Mavromatis K."/>
            <person name="Pati A."/>
            <person name="Mikhailova N."/>
            <person name="Chen A."/>
            <person name="Palaniappan K."/>
            <person name="Land M."/>
            <person name="Hauser L."/>
            <person name="Chang Y.J."/>
            <person name="Jeffries C.D."/>
            <person name="Detter J.C."/>
            <person name="Brettin T."/>
            <person name="Rohde M."/>
            <person name="Goker M."/>
            <person name="Bristow J."/>
            <person name="Markowitz V."/>
            <person name="Eisen J.A."/>
            <person name="Hugenholtz P."/>
            <person name="Kyrpides N.C."/>
            <person name="Klenk H.P."/>
        </authorList>
    </citation>
    <scope>NUCLEOTIDE SEQUENCE [LARGE SCALE GENOMIC DNA]</scope>
    <source>
        <strain evidence="2">DSM 14365 / CIP 107738 / JCM 11303 / AJ 13395 / SMP-2</strain>
    </source>
</reference>
<evidence type="ECO:0000313" key="2">
    <source>
        <dbReference type="Proteomes" id="UP000001880"/>
    </source>
</evidence>
<protein>
    <submittedName>
        <fullName evidence="1">Uncharacterized protein</fullName>
    </submittedName>
</protein>
<name>D0LMQ3_HALO1</name>
<dbReference type="OrthoDB" id="9905260at2"/>
<keyword evidence="2" id="KW-1185">Reference proteome</keyword>
<dbReference type="RefSeq" id="WP_012831332.1">
    <property type="nucleotide sequence ID" value="NC_013440.1"/>
</dbReference>
<dbReference type="STRING" id="502025.Hoch_6269"/>
<proteinExistence type="predicted"/>
<dbReference type="EMBL" id="CP001804">
    <property type="protein sequence ID" value="ACY18740.1"/>
    <property type="molecule type" value="Genomic_DNA"/>
</dbReference>
<dbReference type="AlphaFoldDB" id="D0LMQ3"/>
<dbReference type="KEGG" id="hoh:Hoch_6269"/>